<name>A0ABW1KPY7_9ACTN</name>
<dbReference type="RefSeq" id="WP_377432780.1">
    <property type="nucleotide sequence ID" value="NZ_JBHSPR010000069.1"/>
</dbReference>
<dbReference type="InterPro" id="IPR033116">
    <property type="entry name" value="TRYPSIN_SER"/>
</dbReference>
<protein>
    <submittedName>
        <fullName evidence="3">Cellulose binding domain-containing protein</fullName>
    </submittedName>
</protein>
<dbReference type="SUPFAM" id="SSF49384">
    <property type="entry name" value="Carbohydrate-binding domain"/>
    <property type="match status" value="1"/>
</dbReference>
<evidence type="ECO:0000313" key="3">
    <source>
        <dbReference type="EMBL" id="MFC6022909.1"/>
    </source>
</evidence>
<keyword evidence="1" id="KW-0732">Signal</keyword>
<dbReference type="InterPro" id="IPR043504">
    <property type="entry name" value="Peptidase_S1_PA_chymotrypsin"/>
</dbReference>
<dbReference type="InterPro" id="IPR012291">
    <property type="entry name" value="CBM2_carb-bd_dom_sf"/>
</dbReference>
<dbReference type="EMBL" id="JBHSPR010000069">
    <property type="protein sequence ID" value="MFC6022909.1"/>
    <property type="molecule type" value="Genomic_DNA"/>
</dbReference>
<organism evidence="3 4">
    <name type="scientific">Plantactinospora solaniradicis</name>
    <dbReference type="NCBI Taxonomy" id="1723736"/>
    <lineage>
        <taxon>Bacteria</taxon>
        <taxon>Bacillati</taxon>
        <taxon>Actinomycetota</taxon>
        <taxon>Actinomycetes</taxon>
        <taxon>Micromonosporales</taxon>
        <taxon>Micromonosporaceae</taxon>
        <taxon>Plantactinospora</taxon>
    </lineage>
</organism>
<accession>A0ABW1KPY7</accession>
<sequence>MKPIFRNTLRVVAAGLLGLSTVGAIAFSGTASAAPPVTSADLSSAVRARMAAQVPLIDAASVIRSAVEAGQPRGYAGLGLVKGHVTLWWKGAVPADVTRAVDSARRIAEVKVEPAAYSGTELKTAAAKVSRVVASDPTDAAHTVRIKTDGSGLEVAVDTSAGAKVPALPNTGVKTHSVAAKEPKLHATRDDDEAPWNGGAGISRDGPGVDCTAGFGVRHAGTNTPYVLTAAHCGELGSLWSDGVNEPIGTMVRRHVDHDTALISAESAGKYMYVGGQYDETKVPVVGWTQVFPGQLLCQSGYTTSWVVGHPICNLEVQFHYTDRQDLVEATQLDGLESGYGGDSGGPVYMVNPDGSVLAAGTHTSGAGPGIGFQDFATARADFGDIVPVDNSGTASTCRVSYQVANSWPGGYTVNVTLYNSGSAINGWRLNWDLGAGSTVTIPWNAATNQSGATVTASNLAYNATIPAGGATTFGFNASGTPNTPASFTLNGQTCA</sequence>
<dbReference type="Gene3D" id="2.40.10.10">
    <property type="entry name" value="Trypsin-like serine proteases"/>
    <property type="match status" value="2"/>
</dbReference>
<dbReference type="PROSITE" id="PS00135">
    <property type="entry name" value="TRYPSIN_SER"/>
    <property type="match status" value="1"/>
</dbReference>
<evidence type="ECO:0000256" key="1">
    <source>
        <dbReference type="SAM" id="SignalP"/>
    </source>
</evidence>
<gene>
    <name evidence="3" type="ORF">ACFP2T_43010</name>
</gene>
<dbReference type="InterPro" id="IPR001919">
    <property type="entry name" value="CBD2"/>
</dbReference>
<comment type="caution">
    <text evidence="3">The sequence shown here is derived from an EMBL/GenBank/DDBJ whole genome shotgun (WGS) entry which is preliminary data.</text>
</comment>
<dbReference type="InterPro" id="IPR009003">
    <property type="entry name" value="Peptidase_S1_PA"/>
</dbReference>
<dbReference type="PROSITE" id="PS00134">
    <property type="entry name" value="TRYPSIN_HIS"/>
    <property type="match status" value="1"/>
</dbReference>
<evidence type="ECO:0000313" key="4">
    <source>
        <dbReference type="Proteomes" id="UP001596203"/>
    </source>
</evidence>
<evidence type="ECO:0000259" key="2">
    <source>
        <dbReference type="PROSITE" id="PS51173"/>
    </source>
</evidence>
<proteinExistence type="predicted"/>
<feature type="domain" description="CBM2" evidence="2">
    <location>
        <begin position="391"/>
        <end position="496"/>
    </location>
</feature>
<dbReference type="InterPro" id="IPR018114">
    <property type="entry name" value="TRYPSIN_HIS"/>
</dbReference>
<dbReference type="SUPFAM" id="SSF50494">
    <property type="entry name" value="Trypsin-like serine proteases"/>
    <property type="match status" value="1"/>
</dbReference>
<feature type="chain" id="PRO_5046242728" evidence="1">
    <location>
        <begin position="34"/>
        <end position="496"/>
    </location>
</feature>
<dbReference type="Gene3D" id="2.60.40.290">
    <property type="match status" value="1"/>
</dbReference>
<keyword evidence="4" id="KW-1185">Reference proteome</keyword>
<dbReference type="InterPro" id="IPR008965">
    <property type="entry name" value="CBM2/CBM3_carb-bd_dom_sf"/>
</dbReference>
<dbReference type="Proteomes" id="UP001596203">
    <property type="component" value="Unassembled WGS sequence"/>
</dbReference>
<feature type="signal peptide" evidence="1">
    <location>
        <begin position="1"/>
        <end position="33"/>
    </location>
</feature>
<reference evidence="4" key="1">
    <citation type="journal article" date="2019" name="Int. J. Syst. Evol. Microbiol.">
        <title>The Global Catalogue of Microorganisms (GCM) 10K type strain sequencing project: providing services to taxonomists for standard genome sequencing and annotation.</title>
        <authorList>
            <consortium name="The Broad Institute Genomics Platform"/>
            <consortium name="The Broad Institute Genome Sequencing Center for Infectious Disease"/>
            <person name="Wu L."/>
            <person name="Ma J."/>
        </authorList>
    </citation>
    <scope>NUCLEOTIDE SEQUENCE [LARGE SCALE GENOMIC DNA]</scope>
    <source>
        <strain evidence="4">ZS-35-S2</strain>
    </source>
</reference>
<dbReference type="SMART" id="SM00637">
    <property type="entry name" value="CBD_II"/>
    <property type="match status" value="1"/>
</dbReference>
<dbReference type="PROSITE" id="PS51173">
    <property type="entry name" value="CBM2"/>
    <property type="match status" value="1"/>
</dbReference>
<dbReference type="Pfam" id="PF00553">
    <property type="entry name" value="CBM_2"/>
    <property type="match status" value="1"/>
</dbReference>